<reference evidence="2 3" key="1">
    <citation type="submission" date="2024-09" db="EMBL/GenBank/DDBJ databases">
        <authorList>
            <person name="Sun Q."/>
            <person name="Mori K."/>
        </authorList>
    </citation>
    <scope>NUCLEOTIDE SEQUENCE [LARGE SCALE GENOMIC DNA]</scope>
    <source>
        <strain evidence="2 3">CECT 8064</strain>
    </source>
</reference>
<keyword evidence="1" id="KW-0812">Transmembrane</keyword>
<feature type="transmembrane region" description="Helical" evidence="1">
    <location>
        <begin position="112"/>
        <end position="131"/>
    </location>
</feature>
<evidence type="ECO:0000256" key="1">
    <source>
        <dbReference type="SAM" id="Phobius"/>
    </source>
</evidence>
<feature type="transmembrane region" description="Helical" evidence="1">
    <location>
        <begin position="66"/>
        <end position="91"/>
    </location>
</feature>
<organism evidence="2 3">
    <name type="scientific">Vibrio olivae</name>
    <dbReference type="NCBI Taxonomy" id="1243002"/>
    <lineage>
        <taxon>Bacteria</taxon>
        <taxon>Pseudomonadati</taxon>
        <taxon>Pseudomonadota</taxon>
        <taxon>Gammaproteobacteria</taxon>
        <taxon>Vibrionales</taxon>
        <taxon>Vibrionaceae</taxon>
        <taxon>Vibrio</taxon>
    </lineage>
</organism>
<evidence type="ECO:0000313" key="2">
    <source>
        <dbReference type="EMBL" id="MFB9135353.1"/>
    </source>
</evidence>
<keyword evidence="3" id="KW-1185">Reference proteome</keyword>
<keyword evidence="1" id="KW-1133">Transmembrane helix</keyword>
<dbReference type="InterPro" id="IPR018723">
    <property type="entry name" value="DUF2254_membrane"/>
</dbReference>
<protein>
    <submittedName>
        <fullName evidence="2">DUF2254 domain-containing protein</fullName>
    </submittedName>
</protein>
<sequence>MIKPVASFTQAKWQSIRASYWFVPVCMMLIAFCLGYACIYYTPVFISESLFRDYLPTVPADTASDLISAIATSIITATSIAFSMTLVALTMASSQFGPRLLQTFMDDRGTQLVLGFFTSTFVFCLIALHRVSVSDTDTITSSALSVLVLVIGIFDTLVLIYYIHHIARFIQVDEIISRCYHECIRSLSHLFTLTDEKKNHQCLKPSAIVDSPVITELSLTESGYVQTVDYHHLLNQDGIQGIDILVRAGDHVVPNETLLRIHSTTQIDDERKHYCLSCIVLGKKRTSLQDPEFSVSQLVEIALRALSPGINDPITAMTCADRLTSVCILMAEHQFPSQAIRNTNTNIWLKRRTYTYESVLNTAFDQLRQAGEKHIDVMIHLVRCLNVMRKQLPQEYIQAVDTQISAVNDLVSAHIGCDKDRNDVTAVVNIGKQLH</sequence>
<proteinExistence type="predicted"/>
<name>A0ABV5HMD3_9VIBR</name>
<feature type="transmembrane region" description="Helical" evidence="1">
    <location>
        <begin position="21"/>
        <end position="46"/>
    </location>
</feature>
<comment type="caution">
    <text evidence="2">The sequence shown here is derived from an EMBL/GenBank/DDBJ whole genome shotgun (WGS) entry which is preliminary data.</text>
</comment>
<dbReference type="RefSeq" id="WP_390192136.1">
    <property type="nucleotide sequence ID" value="NZ_JBHMEP010000002.1"/>
</dbReference>
<gene>
    <name evidence="2" type="ORF">ACFFUV_10300</name>
</gene>
<dbReference type="EMBL" id="JBHMEP010000002">
    <property type="protein sequence ID" value="MFB9135353.1"/>
    <property type="molecule type" value="Genomic_DNA"/>
</dbReference>
<evidence type="ECO:0000313" key="3">
    <source>
        <dbReference type="Proteomes" id="UP001589645"/>
    </source>
</evidence>
<keyword evidence="1" id="KW-0472">Membrane</keyword>
<accession>A0ABV5HMD3</accession>
<dbReference type="Pfam" id="PF10011">
    <property type="entry name" value="DUF2254"/>
    <property type="match status" value="1"/>
</dbReference>
<dbReference type="Proteomes" id="UP001589645">
    <property type="component" value="Unassembled WGS sequence"/>
</dbReference>
<feature type="transmembrane region" description="Helical" evidence="1">
    <location>
        <begin position="143"/>
        <end position="163"/>
    </location>
</feature>